<feature type="compositionally biased region" description="Basic and acidic residues" evidence="9">
    <location>
        <begin position="608"/>
        <end position="646"/>
    </location>
</feature>
<dbReference type="SMART" id="SM00490">
    <property type="entry name" value="HELICc"/>
    <property type="match status" value="1"/>
</dbReference>
<dbReference type="GO" id="GO:0003724">
    <property type="term" value="F:RNA helicase activity"/>
    <property type="evidence" value="ECO:0007669"/>
    <property type="project" value="UniProtKB-EC"/>
</dbReference>
<dbReference type="InterPro" id="IPR027417">
    <property type="entry name" value="P-loop_NTPase"/>
</dbReference>
<dbReference type="PROSITE" id="PS51192">
    <property type="entry name" value="HELICASE_ATP_BIND_1"/>
    <property type="match status" value="1"/>
</dbReference>
<feature type="region of interest" description="Disordered" evidence="9">
    <location>
        <begin position="240"/>
        <end position="259"/>
    </location>
</feature>
<keyword evidence="4" id="KW-0347">Helicase</keyword>
<keyword evidence="3 13" id="KW-0378">Hydrolase</keyword>
<evidence type="ECO:0000259" key="11">
    <source>
        <dbReference type="PROSITE" id="PS51193"/>
    </source>
</evidence>
<dbReference type="Gene3D" id="3.40.50.300">
    <property type="entry name" value="P-loop containing nucleotide triphosphate hydrolases"/>
    <property type="match status" value="2"/>
</dbReference>
<feature type="region of interest" description="Disordered" evidence="9">
    <location>
        <begin position="27"/>
        <end position="58"/>
    </location>
</feature>
<accession>A0A316UR00</accession>
<feature type="compositionally biased region" description="Basic residues" evidence="9">
    <location>
        <begin position="587"/>
        <end position="597"/>
    </location>
</feature>
<dbReference type="CDD" id="cd18787">
    <property type="entry name" value="SF2_C_DEAD"/>
    <property type="match status" value="1"/>
</dbReference>
<feature type="compositionally biased region" description="Acidic residues" evidence="9">
    <location>
        <begin position="658"/>
        <end position="668"/>
    </location>
</feature>
<dbReference type="OrthoDB" id="360161at2759"/>
<dbReference type="EMBL" id="KZ819675">
    <property type="protein sequence ID" value="PWN25555.1"/>
    <property type="molecule type" value="Genomic_DNA"/>
</dbReference>
<dbReference type="PROSITE" id="PS51193">
    <property type="entry name" value="HELICASE_ATP_BIND_2"/>
    <property type="match status" value="1"/>
</dbReference>
<reference evidence="13 14" key="1">
    <citation type="journal article" date="2018" name="Mol. Biol. Evol.">
        <title>Broad Genomic Sampling Reveals a Smut Pathogenic Ancestry of the Fungal Clade Ustilaginomycotina.</title>
        <authorList>
            <person name="Kijpornyongpan T."/>
            <person name="Mondo S.J."/>
            <person name="Barry K."/>
            <person name="Sandor L."/>
            <person name="Lee J."/>
            <person name="Lipzen A."/>
            <person name="Pangilinan J."/>
            <person name="LaButti K."/>
            <person name="Hainaut M."/>
            <person name="Henrissat B."/>
            <person name="Grigoriev I.V."/>
            <person name="Spatafora J.W."/>
            <person name="Aime M.C."/>
        </authorList>
    </citation>
    <scope>NUCLEOTIDE SEQUENCE [LARGE SCALE GENOMIC DNA]</scope>
    <source>
        <strain evidence="13 14">MCA 5214</strain>
    </source>
</reference>
<evidence type="ECO:0000256" key="9">
    <source>
        <dbReference type="SAM" id="MobiDB-lite"/>
    </source>
</evidence>
<dbReference type="PANTHER" id="PTHR47959:SF15">
    <property type="entry name" value="RNA HELICASE"/>
    <property type="match status" value="1"/>
</dbReference>
<dbReference type="RefSeq" id="XP_025360167.1">
    <property type="nucleotide sequence ID" value="XM_025506855.1"/>
</dbReference>
<evidence type="ECO:0000256" key="2">
    <source>
        <dbReference type="ARBA" id="ARBA00022741"/>
    </source>
</evidence>
<keyword evidence="14" id="KW-1185">Reference proteome</keyword>
<feature type="domain" description="Helicase C-terminal" evidence="12">
    <location>
        <begin position="399"/>
        <end position="561"/>
    </location>
</feature>
<keyword evidence="2" id="KW-0547">Nucleotide-binding</keyword>
<dbReference type="STRING" id="1569628.A0A316UR00"/>
<dbReference type="InterPro" id="IPR050079">
    <property type="entry name" value="DEAD_box_RNA_helicase"/>
</dbReference>
<dbReference type="GeneID" id="37028678"/>
<dbReference type="Pfam" id="PF00270">
    <property type="entry name" value="DEAD"/>
    <property type="match status" value="1"/>
</dbReference>
<evidence type="ECO:0000313" key="14">
    <source>
        <dbReference type="Proteomes" id="UP000245884"/>
    </source>
</evidence>
<name>A0A316UR00_9BASI</name>
<proteinExistence type="inferred from homology"/>
<feature type="domain" description="Helicase ATP-binding" evidence="10">
    <location>
        <begin position="167"/>
        <end position="387"/>
    </location>
</feature>
<dbReference type="GO" id="GO:0005524">
    <property type="term" value="F:ATP binding"/>
    <property type="evidence" value="ECO:0007669"/>
    <property type="project" value="UniProtKB-KW"/>
</dbReference>
<evidence type="ECO:0000256" key="5">
    <source>
        <dbReference type="ARBA" id="ARBA00022840"/>
    </source>
</evidence>
<evidence type="ECO:0000313" key="13">
    <source>
        <dbReference type="EMBL" id="PWN25555.1"/>
    </source>
</evidence>
<protein>
    <recommendedName>
        <fullName evidence="1">RNA helicase</fullName>
        <ecNumber evidence="1">3.6.4.13</ecNumber>
    </recommendedName>
</protein>
<dbReference type="InterPro" id="IPR001650">
    <property type="entry name" value="Helicase_C-like"/>
</dbReference>
<dbReference type="SUPFAM" id="SSF52540">
    <property type="entry name" value="P-loop containing nucleoside triphosphate hydrolases"/>
    <property type="match status" value="1"/>
</dbReference>
<dbReference type="GO" id="GO:0003723">
    <property type="term" value="F:RNA binding"/>
    <property type="evidence" value="ECO:0007669"/>
    <property type="project" value="UniProtKB-KW"/>
</dbReference>
<evidence type="ECO:0000256" key="7">
    <source>
        <dbReference type="ARBA" id="ARBA00024355"/>
    </source>
</evidence>
<dbReference type="InterPro" id="IPR011545">
    <property type="entry name" value="DEAD/DEAH_box_helicase_dom"/>
</dbReference>
<keyword evidence="6" id="KW-0694">RNA-binding</keyword>
<evidence type="ECO:0000256" key="1">
    <source>
        <dbReference type="ARBA" id="ARBA00012552"/>
    </source>
</evidence>
<dbReference type="Pfam" id="PF00271">
    <property type="entry name" value="Helicase_C"/>
    <property type="match status" value="1"/>
</dbReference>
<feature type="region of interest" description="Disordered" evidence="9">
    <location>
        <begin position="73"/>
        <end position="105"/>
    </location>
</feature>
<evidence type="ECO:0000256" key="3">
    <source>
        <dbReference type="ARBA" id="ARBA00022801"/>
    </source>
</evidence>
<organism evidence="13 14">
    <name type="scientific">Jaminaea rosea</name>
    <dbReference type="NCBI Taxonomy" id="1569628"/>
    <lineage>
        <taxon>Eukaryota</taxon>
        <taxon>Fungi</taxon>
        <taxon>Dikarya</taxon>
        <taxon>Basidiomycota</taxon>
        <taxon>Ustilaginomycotina</taxon>
        <taxon>Exobasidiomycetes</taxon>
        <taxon>Microstromatales</taxon>
        <taxon>Microstromatales incertae sedis</taxon>
        <taxon>Jaminaea</taxon>
    </lineage>
</organism>
<gene>
    <name evidence="13" type="ORF">BDZ90DRAFT_233999</name>
</gene>
<comment type="catalytic activity">
    <reaction evidence="8">
        <text>ATP + H2O = ADP + phosphate + H(+)</text>
        <dbReference type="Rhea" id="RHEA:13065"/>
        <dbReference type="ChEBI" id="CHEBI:15377"/>
        <dbReference type="ChEBI" id="CHEBI:15378"/>
        <dbReference type="ChEBI" id="CHEBI:30616"/>
        <dbReference type="ChEBI" id="CHEBI:43474"/>
        <dbReference type="ChEBI" id="CHEBI:456216"/>
        <dbReference type="EC" id="3.6.4.13"/>
    </reaction>
</comment>
<evidence type="ECO:0000256" key="8">
    <source>
        <dbReference type="ARBA" id="ARBA00047984"/>
    </source>
</evidence>
<dbReference type="PROSITE" id="PS51194">
    <property type="entry name" value="HELICASE_CTER"/>
    <property type="match status" value="1"/>
</dbReference>
<feature type="compositionally biased region" description="Low complexity" evidence="9">
    <location>
        <begin position="73"/>
        <end position="86"/>
    </location>
</feature>
<sequence length="668" mass="72008">MSTAFRTLSMGVGSFDKSKSSFHDVFKPTAAGSSAQPSSSSKTEKAAQSTPIAASLPDELDFFAPKAKKEAASSAEASSSTASAVTAKKRKRTSASSSNATPLDSTTLKPFLRAHRINITCSSPDYPLPLVSWDEAITRSTDMPSWLIDELQAERGWDLTPIQRAALPVAMNGRDLLAMAPTGSGKTLAYLVPLLHRTLRGDGKKEGGHGPRAVILSPTRELATQIYDEARRLLRARPEEEFASAGKKGGKKNKVKMEQTEGGLRVSLLTGGDQIRPIAAAESEGEPKVAPSTSGGRGASFDLVIATPLRLLQATEQEGWSLSNVVDVVLDEADTLLGSSSAFLPQVDSLLSLCTRSSGVRKSLFTATLPSSVETLARSLLAPDHVRLIVGRKDASSGDVEQSLRFVGSEEGKLLELRSMAKSGGITPPTLLFVQTIERAKDLLSELAYDGLRVDAIHSDRSRSEREGVLRSFKQGKVWLLICTEVMARGLDFKGVDLVINYDLPTSTESYVHRVGRTGRAGRRGRAVSFFTKEDVGGLRSILNLIKQSVAGNEEELRGLVPAFLLDGGVEALAAKAKGGSGAAASKKARKKLKTRPVQRQAIAEASGSRRLEEDRKERREGRRLPEKVKEKERRAAARAQRENGKQRKKGKRSAADHEEEASDSDDE</sequence>
<dbReference type="InterPro" id="IPR014013">
    <property type="entry name" value="Helic_SF1/SF2_ATP-bd_DinG/Rad3"/>
</dbReference>
<comment type="similarity">
    <text evidence="7">Belongs to the DEAD box helicase family. DDX52/ROK1 subfamily.</text>
</comment>
<feature type="compositionally biased region" description="Low complexity" evidence="9">
    <location>
        <begin position="30"/>
        <end position="41"/>
    </location>
</feature>
<dbReference type="Proteomes" id="UP000245884">
    <property type="component" value="Unassembled WGS sequence"/>
</dbReference>
<dbReference type="SMART" id="SM00487">
    <property type="entry name" value="DEXDc"/>
    <property type="match status" value="1"/>
</dbReference>
<dbReference type="AlphaFoldDB" id="A0A316UR00"/>
<dbReference type="GO" id="GO:0005829">
    <property type="term" value="C:cytosol"/>
    <property type="evidence" value="ECO:0007669"/>
    <property type="project" value="TreeGrafter"/>
</dbReference>
<evidence type="ECO:0000256" key="4">
    <source>
        <dbReference type="ARBA" id="ARBA00022806"/>
    </source>
</evidence>
<evidence type="ECO:0000259" key="12">
    <source>
        <dbReference type="PROSITE" id="PS51194"/>
    </source>
</evidence>
<dbReference type="InterPro" id="IPR014001">
    <property type="entry name" value="Helicase_ATP-bd"/>
</dbReference>
<feature type="domain" description="Helicase ATP-binding" evidence="11">
    <location>
        <begin position="138"/>
        <end position="477"/>
    </location>
</feature>
<keyword evidence="5" id="KW-0067">ATP-binding</keyword>
<evidence type="ECO:0000256" key="6">
    <source>
        <dbReference type="ARBA" id="ARBA00022884"/>
    </source>
</evidence>
<dbReference type="PANTHER" id="PTHR47959">
    <property type="entry name" value="ATP-DEPENDENT RNA HELICASE RHLE-RELATED"/>
    <property type="match status" value="1"/>
</dbReference>
<feature type="region of interest" description="Disordered" evidence="9">
    <location>
        <begin position="578"/>
        <end position="668"/>
    </location>
</feature>
<dbReference type="GO" id="GO:0016787">
    <property type="term" value="F:hydrolase activity"/>
    <property type="evidence" value="ECO:0007669"/>
    <property type="project" value="UniProtKB-KW"/>
</dbReference>
<evidence type="ECO:0000259" key="10">
    <source>
        <dbReference type="PROSITE" id="PS51192"/>
    </source>
</evidence>
<dbReference type="EC" id="3.6.4.13" evidence="1"/>